<dbReference type="Pfam" id="PF00106">
    <property type="entry name" value="adh_short"/>
    <property type="match status" value="1"/>
</dbReference>
<keyword evidence="4" id="KW-1185">Reference proteome</keyword>
<accession>A0A8H3EQX1</accession>
<evidence type="ECO:0000256" key="1">
    <source>
        <dbReference type="ARBA" id="ARBA00006484"/>
    </source>
</evidence>
<dbReference type="PRINTS" id="PR00081">
    <property type="entry name" value="GDHRDH"/>
</dbReference>
<dbReference type="AlphaFoldDB" id="A0A8H3EQX1"/>
<evidence type="ECO:0008006" key="5">
    <source>
        <dbReference type="Google" id="ProtNLM"/>
    </source>
</evidence>
<evidence type="ECO:0000313" key="4">
    <source>
        <dbReference type="Proteomes" id="UP000664169"/>
    </source>
</evidence>
<dbReference type="Proteomes" id="UP000664169">
    <property type="component" value="Unassembled WGS sequence"/>
</dbReference>
<reference evidence="3" key="1">
    <citation type="submission" date="2021-03" db="EMBL/GenBank/DDBJ databases">
        <authorList>
            <person name="Tagirdzhanova G."/>
        </authorList>
    </citation>
    <scope>NUCLEOTIDE SEQUENCE</scope>
</reference>
<dbReference type="OrthoDB" id="191139at2759"/>
<dbReference type="Gene3D" id="3.40.50.720">
    <property type="entry name" value="NAD(P)-binding Rossmann-like Domain"/>
    <property type="match status" value="1"/>
</dbReference>
<dbReference type="InterPro" id="IPR002347">
    <property type="entry name" value="SDR_fam"/>
</dbReference>
<dbReference type="PANTHER" id="PTHR24320:SF154">
    <property type="entry name" value="OXIDOREDUCTASE, SHORT-CHAIN DEHYDROGENASE_REDUCTASE FAMILY (AFU_ORTHOLOGUE AFUA_2G04560)"/>
    <property type="match status" value="1"/>
</dbReference>
<comment type="similarity">
    <text evidence="1">Belongs to the short-chain dehydrogenases/reductases (SDR) family.</text>
</comment>
<evidence type="ECO:0000313" key="3">
    <source>
        <dbReference type="EMBL" id="CAF9911059.1"/>
    </source>
</evidence>
<dbReference type="PANTHER" id="PTHR24320">
    <property type="entry name" value="RETINOL DEHYDROGENASE"/>
    <property type="match status" value="1"/>
</dbReference>
<dbReference type="GO" id="GO:0016491">
    <property type="term" value="F:oxidoreductase activity"/>
    <property type="evidence" value="ECO:0007669"/>
    <property type="project" value="UniProtKB-KW"/>
</dbReference>
<evidence type="ECO:0000256" key="2">
    <source>
        <dbReference type="ARBA" id="ARBA00023002"/>
    </source>
</evidence>
<dbReference type="SUPFAM" id="SSF51735">
    <property type="entry name" value="NAD(P)-binding Rossmann-fold domains"/>
    <property type="match status" value="1"/>
</dbReference>
<name>A0A8H3EQX1_9LECA</name>
<protein>
    <recommendedName>
        <fullName evidence="5">Oxidoreductase</fullName>
    </recommendedName>
</protein>
<organism evidence="3 4">
    <name type="scientific">Gomphillus americanus</name>
    <dbReference type="NCBI Taxonomy" id="1940652"/>
    <lineage>
        <taxon>Eukaryota</taxon>
        <taxon>Fungi</taxon>
        <taxon>Dikarya</taxon>
        <taxon>Ascomycota</taxon>
        <taxon>Pezizomycotina</taxon>
        <taxon>Lecanoromycetes</taxon>
        <taxon>OSLEUM clade</taxon>
        <taxon>Ostropomycetidae</taxon>
        <taxon>Ostropales</taxon>
        <taxon>Graphidaceae</taxon>
        <taxon>Gomphilloideae</taxon>
        <taxon>Gomphillus</taxon>
    </lineage>
</organism>
<sequence>MARKQNFDLDSGIPSLAGKVILITGGTSGLGKATLLALAAHKPEAILFTGRNTANGEQVVKDVKAISSTIDVLHLPCDQSDLHSVDAAMKRLLEHVQRLDIVICNAGVMGKDAVLTKDGYEYHFGVNHLAHGLIIKQLLPLLKSTANRYGDARVVSVASNGFRWTPGGGIVFEELQTTQDMAFAGRWRRYGQSKLANVVYAAELTRRHPEISSVSIHPGVIFTDLWDPNLSLLNRVFVWLATLGQSVSVEQGILNPCWAATTSKENFKAGAYYEPVGVEGAQTKDSSNEKLKQQLWNWTEEQLKTYS</sequence>
<keyword evidence="2" id="KW-0560">Oxidoreductase</keyword>
<proteinExistence type="inferred from homology"/>
<comment type="caution">
    <text evidence="3">The sequence shown here is derived from an EMBL/GenBank/DDBJ whole genome shotgun (WGS) entry which is preliminary data.</text>
</comment>
<dbReference type="InterPro" id="IPR036291">
    <property type="entry name" value="NAD(P)-bd_dom_sf"/>
</dbReference>
<gene>
    <name evidence="3" type="ORF">GOMPHAMPRED_007287</name>
</gene>
<dbReference type="EMBL" id="CAJPDQ010000006">
    <property type="protein sequence ID" value="CAF9911059.1"/>
    <property type="molecule type" value="Genomic_DNA"/>
</dbReference>